<sequence length="179" mass="20928">MTTKTVWDKYSADIKRFILSKVKDETISDDILQDTFIKVHTKLYTLKEGAKLKPWLFSVARYTILDYFKTSKKMVELNEFKDEIDAQPTEHTEKDCLRGILINLPKKYRAPIFLSDIMGFKQKEVAERLRLPLPTVKSQIQRGRKQIAQGFMDCCGYKMNKKGHLVGELQEKEDCRICN</sequence>
<dbReference type="PANTHER" id="PTHR43133:SF62">
    <property type="entry name" value="RNA POLYMERASE SIGMA FACTOR SIGZ"/>
    <property type="match status" value="1"/>
</dbReference>
<dbReference type="InterPro" id="IPR007627">
    <property type="entry name" value="RNA_pol_sigma70_r2"/>
</dbReference>
<dbReference type="GO" id="GO:0006352">
    <property type="term" value="P:DNA-templated transcription initiation"/>
    <property type="evidence" value="ECO:0007669"/>
    <property type="project" value="InterPro"/>
</dbReference>
<name>A0A9X1F6V6_9FLAO</name>
<evidence type="ECO:0000256" key="1">
    <source>
        <dbReference type="ARBA" id="ARBA00023015"/>
    </source>
</evidence>
<dbReference type="Pfam" id="PF08281">
    <property type="entry name" value="Sigma70_r4_2"/>
    <property type="match status" value="1"/>
</dbReference>
<keyword evidence="7" id="KW-1185">Reference proteome</keyword>
<feature type="domain" description="RNA polymerase sigma-70 region 2" evidence="4">
    <location>
        <begin position="8"/>
        <end position="72"/>
    </location>
</feature>
<evidence type="ECO:0000256" key="3">
    <source>
        <dbReference type="ARBA" id="ARBA00023163"/>
    </source>
</evidence>
<evidence type="ECO:0000259" key="4">
    <source>
        <dbReference type="Pfam" id="PF04542"/>
    </source>
</evidence>
<keyword evidence="2" id="KW-0731">Sigma factor</keyword>
<evidence type="ECO:0000259" key="5">
    <source>
        <dbReference type="Pfam" id="PF08281"/>
    </source>
</evidence>
<keyword evidence="1" id="KW-0805">Transcription regulation</keyword>
<dbReference type="Pfam" id="PF04542">
    <property type="entry name" value="Sigma70_r2"/>
    <property type="match status" value="1"/>
</dbReference>
<dbReference type="RefSeq" id="WP_218545009.1">
    <property type="nucleotide sequence ID" value="NZ_JAGSPD010000003.1"/>
</dbReference>
<accession>A0A9X1F6V6</accession>
<dbReference type="GO" id="GO:0016987">
    <property type="term" value="F:sigma factor activity"/>
    <property type="evidence" value="ECO:0007669"/>
    <property type="project" value="UniProtKB-KW"/>
</dbReference>
<keyword evidence="3" id="KW-0804">Transcription</keyword>
<dbReference type="NCBIfam" id="TIGR02937">
    <property type="entry name" value="sigma70-ECF"/>
    <property type="match status" value="1"/>
</dbReference>
<feature type="domain" description="RNA polymerase sigma factor 70 region 4 type 2" evidence="5">
    <location>
        <begin position="95"/>
        <end position="147"/>
    </location>
</feature>
<dbReference type="EMBL" id="JAGSPD010000003">
    <property type="protein sequence ID" value="MBV7268455.1"/>
    <property type="molecule type" value="Genomic_DNA"/>
</dbReference>
<dbReference type="AlphaFoldDB" id="A0A9X1F6V6"/>
<reference evidence="6" key="1">
    <citation type="submission" date="2021-04" db="EMBL/GenBank/DDBJ databases">
        <authorList>
            <person name="Pira H."/>
            <person name="Risdian C."/>
            <person name="Wink J."/>
        </authorList>
    </citation>
    <scope>NUCLEOTIDE SEQUENCE</scope>
    <source>
        <strain evidence="6">WHY3</strain>
    </source>
</reference>
<dbReference type="InterPro" id="IPR013249">
    <property type="entry name" value="RNA_pol_sigma70_r4_t2"/>
</dbReference>
<dbReference type="Proteomes" id="UP001138894">
    <property type="component" value="Unassembled WGS sequence"/>
</dbReference>
<proteinExistence type="predicted"/>
<dbReference type="InterPro" id="IPR039425">
    <property type="entry name" value="RNA_pol_sigma-70-like"/>
</dbReference>
<gene>
    <name evidence="6" type="ORF">KCG49_04510</name>
</gene>
<protein>
    <submittedName>
        <fullName evidence="6">Sigma-70 family RNA polymerase sigma factor</fullName>
    </submittedName>
</protein>
<organism evidence="6 7">
    <name type="scientific">Winogradskyella luteola</name>
    <dbReference type="NCBI Taxonomy" id="2828330"/>
    <lineage>
        <taxon>Bacteria</taxon>
        <taxon>Pseudomonadati</taxon>
        <taxon>Bacteroidota</taxon>
        <taxon>Flavobacteriia</taxon>
        <taxon>Flavobacteriales</taxon>
        <taxon>Flavobacteriaceae</taxon>
        <taxon>Winogradskyella</taxon>
    </lineage>
</organism>
<comment type="caution">
    <text evidence="6">The sequence shown here is derived from an EMBL/GenBank/DDBJ whole genome shotgun (WGS) entry which is preliminary data.</text>
</comment>
<evidence type="ECO:0000313" key="6">
    <source>
        <dbReference type="EMBL" id="MBV7268455.1"/>
    </source>
</evidence>
<dbReference type="GO" id="GO:0003677">
    <property type="term" value="F:DNA binding"/>
    <property type="evidence" value="ECO:0007669"/>
    <property type="project" value="InterPro"/>
</dbReference>
<dbReference type="InterPro" id="IPR014284">
    <property type="entry name" value="RNA_pol_sigma-70_dom"/>
</dbReference>
<evidence type="ECO:0000313" key="7">
    <source>
        <dbReference type="Proteomes" id="UP001138894"/>
    </source>
</evidence>
<dbReference type="PANTHER" id="PTHR43133">
    <property type="entry name" value="RNA POLYMERASE ECF-TYPE SIGMA FACTO"/>
    <property type="match status" value="1"/>
</dbReference>
<evidence type="ECO:0000256" key="2">
    <source>
        <dbReference type="ARBA" id="ARBA00023082"/>
    </source>
</evidence>